<keyword evidence="2" id="KW-0067">ATP-binding</keyword>
<sequence>QLLRFERKLKENIEKILQQPLKVINQMSQENWNNLQEIAKQEKITDSLNKIHANMYGQLGKYQQEFILLWLDNNNPLLKIQLAIQVMKLDPTFVATLKEKFEDELQSPHENLFDQHKLLVDIMNCMYYGIIESDLLELLIETEIFNYEQVMNVPLKQGKWVHEYKPFDYFQNLKTRLNNLIDLCFGQDGIIAHIPRAKMPFTGILKVKNVQFASKIQELVFQFCNQIRNDYKISCKAFVNEVQPLQQWLNYVVTSLQFNQAEQLDYQLHKLQYGCFYNYLRAKRKALSIEASKFPELVTHHTNIENYQDEILNIFKIQNQIDSSDTNSRSDITQHCVWRLRKSLETLEFDEVQIIVPDDLQIPPSCNIEVFDTEKFDKCNINELDVLRFQTQQQKINDQIIITLQECEYDQIKELIGDEIEEESHLKKIYFDQSGQKCEYTQFDIRCAEIIVTTNFAHINYERAENAAYKMNQIEFPLCQQISTKKYQNNQVANEKLPVDVAKQVFDLFKDSHEKLDIIQKVINDQIGIIYGPTGSGKTRLLAAVSLILKKLRGEKILICCADNASADAMILQLVEVSDLFGDDDSILRVYSSSKTDQLFDQDYLSEKLKQHEPHHLCLQKLAVHLQNVKKVKQDFVVKKQKLSLADLQILQQHSEKGLPMKVSHLYESRENQSGMRNSRAVYSEIFSEIMQNAGIIVTTCSVAGDNRFKSMNFPICLIDDASAIPEPMTLIPLSLGVQQVIFSTSFKLHKIRYVKELDKTTFGVSLPEKLGQIKGEFAFPKYQLTQQFRCAKDVCLLESKICIPPPVNFPYKSEFLNLNEAKVIQYRVDENLYYDSNCFQQIIDICNNDYGIFDIMIIVPSIDEKKNLQYRSSVKICSLSEITGHEADVVILSLISKEIAYQFEKEQVQFKCMSRHRKALIVLNSKTNPVQINCLNQYMANQGKIK</sequence>
<gene>
    <name evidence="2" type="ORF">TPC1_10861</name>
</gene>
<feature type="non-terminal residue" evidence="2">
    <location>
        <position position="1"/>
    </location>
</feature>
<dbReference type="InterPro" id="IPR041677">
    <property type="entry name" value="DNA2/NAM7_AAA_11"/>
</dbReference>
<protein>
    <submittedName>
        <fullName evidence="2">Helicase-related protein</fullName>
    </submittedName>
</protein>
<keyword evidence="2" id="KW-0378">Hydrolase</keyword>
<feature type="non-terminal residue" evidence="2">
    <location>
        <position position="947"/>
    </location>
</feature>
<dbReference type="SUPFAM" id="SSF52540">
    <property type="entry name" value="P-loop containing nucleoside triphosphate hydrolases"/>
    <property type="match status" value="1"/>
</dbReference>
<evidence type="ECO:0000313" key="2">
    <source>
        <dbReference type="EMBL" id="JAP95963.1"/>
    </source>
</evidence>
<dbReference type="AlphaFoldDB" id="A0A146KH01"/>
<name>A0A146KH01_9EUKA</name>
<dbReference type="Gene3D" id="3.40.50.300">
    <property type="entry name" value="P-loop containing nucleotide triphosphate hydrolases"/>
    <property type="match status" value="1"/>
</dbReference>
<reference evidence="2" key="1">
    <citation type="submission" date="2015-07" db="EMBL/GenBank/DDBJ databases">
        <title>Adaptation to a free-living lifestyle via gene acquisitions in the diplomonad Trepomonas sp. PC1.</title>
        <authorList>
            <person name="Xu F."/>
            <person name="Jerlstrom-Hultqvist J."/>
            <person name="Kolisko M."/>
            <person name="Simpson A.G.B."/>
            <person name="Roger A.J."/>
            <person name="Svard S.G."/>
            <person name="Andersson J.O."/>
        </authorList>
    </citation>
    <scope>NUCLEOTIDE SEQUENCE</scope>
    <source>
        <strain evidence="2">PC1</strain>
    </source>
</reference>
<dbReference type="EMBL" id="GDID01000643">
    <property type="protein sequence ID" value="JAP95963.1"/>
    <property type="molecule type" value="Transcribed_RNA"/>
</dbReference>
<evidence type="ECO:0000259" key="1">
    <source>
        <dbReference type="Pfam" id="PF13086"/>
    </source>
</evidence>
<dbReference type="PANTHER" id="PTHR10887:SF495">
    <property type="entry name" value="HELICASE SENATAXIN ISOFORM X1-RELATED"/>
    <property type="match status" value="1"/>
</dbReference>
<organism evidence="2">
    <name type="scientific">Trepomonas sp. PC1</name>
    <dbReference type="NCBI Taxonomy" id="1076344"/>
    <lineage>
        <taxon>Eukaryota</taxon>
        <taxon>Metamonada</taxon>
        <taxon>Diplomonadida</taxon>
        <taxon>Hexamitidae</taxon>
        <taxon>Hexamitinae</taxon>
        <taxon>Trepomonas</taxon>
    </lineage>
</organism>
<accession>A0A146KH01</accession>
<dbReference type="InterPro" id="IPR045055">
    <property type="entry name" value="DNA2/NAM7-like"/>
</dbReference>
<keyword evidence="2" id="KW-0347">Helicase</keyword>
<dbReference type="GO" id="GO:0004386">
    <property type="term" value="F:helicase activity"/>
    <property type="evidence" value="ECO:0007669"/>
    <property type="project" value="UniProtKB-KW"/>
</dbReference>
<dbReference type="PANTHER" id="PTHR10887">
    <property type="entry name" value="DNA2/NAM7 HELICASE FAMILY"/>
    <property type="match status" value="1"/>
</dbReference>
<proteinExistence type="predicted"/>
<dbReference type="Pfam" id="PF13086">
    <property type="entry name" value="AAA_11"/>
    <property type="match status" value="1"/>
</dbReference>
<feature type="domain" description="DNA2/NAM7 helicase helicase" evidence="1">
    <location>
        <begin position="517"/>
        <end position="742"/>
    </location>
</feature>
<keyword evidence="2" id="KW-0547">Nucleotide-binding</keyword>
<dbReference type="InterPro" id="IPR027417">
    <property type="entry name" value="P-loop_NTPase"/>
</dbReference>